<proteinExistence type="predicted"/>
<gene>
    <name evidence="2" type="ORF">X805_38820</name>
</gene>
<accession>A0A059KGR3</accession>
<sequence>MKFRWSEWLTAAALIFAFSAFAGADIAHDVAPEPTVSQAPAPALPAR</sequence>
<evidence type="ECO:0000256" key="1">
    <source>
        <dbReference type="SAM" id="SignalP"/>
    </source>
</evidence>
<dbReference type="EMBL" id="AZRA01000130">
    <property type="protein sequence ID" value="KDB50525.1"/>
    <property type="molecule type" value="Genomic_DNA"/>
</dbReference>
<keyword evidence="1" id="KW-0732">Signal</keyword>
<dbReference type="Proteomes" id="UP000026714">
    <property type="component" value="Unassembled WGS sequence"/>
</dbReference>
<dbReference type="STRING" id="34103.SAMN05421778_102159"/>
<protein>
    <submittedName>
        <fullName evidence="2">Uncharacterized protein</fullName>
    </submittedName>
</protein>
<name>A0A059KGR3_9BURK</name>
<evidence type="ECO:0000313" key="2">
    <source>
        <dbReference type="EMBL" id="KDB50525.1"/>
    </source>
</evidence>
<dbReference type="RefSeq" id="WP_156027895.1">
    <property type="nucleotide sequence ID" value="NZ_AZRA01000130.1"/>
</dbReference>
<organism evidence="2 3">
    <name type="scientific">Sphaerotilus natans subsp. natans DSM 6575</name>
    <dbReference type="NCBI Taxonomy" id="1286631"/>
    <lineage>
        <taxon>Bacteria</taxon>
        <taxon>Pseudomonadati</taxon>
        <taxon>Pseudomonadota</taxon>
        <taxon>Betaproteobacteria</taxon>
        <taxon>Burkholderiales</taxon>
        <taxon>Sphaerotilaceae</taxon>
        <taxon>Sphaerotilus</taxon>
    </lineage>
</organism>
<keyword evidence="3" id="KW-1185">Reference proteome</keyword>
<feature type="chain" id="PRO_5001579991" evidence="1">
    <location>
        <begin position="23"/>
        <end position="47"/>
    </location>
</feature>
<dbReference type="AlphaFoldDB" id="A0A059KGR3"/>
<reference evidence="2 3" key="1">
    <citation type="journal article" date="2014" name="FEMS Microbiol. Ecol.">
        <title>Sphaerotilus natans encrusted with nanoball-shaped Fe(III) oxide minerals formed by nitrate-reducing mixotrophic Fe(II) oxidation.</title>
        <authorList>
            <person name="Park S."/>
            <person name="Kim D.H."/>
            <person name="Lee J.H."/>
            <person name="Hur H.G."/>
        </authorList>
    </citation>
    <scope>NUCLEOTIDE SEQUENCE [LARGE SCALE GENOMIC DNA]</scope>
    <source>
        <strain evidence="2 3">DSM 6575</strain>
    </source>
</reference>
<comment type="caution">
    <text evidence="2">The sequence shown here is derived from an EMBL/GenBank/DDBJ whole genome shotgun (WGS) entry which is preliminary data.</text>
</comment>
<evidence type="ECO:0000313" key="3">
    <source>
        <dbReference type="Proteomes" id="UP000026714"/>
    </source>
</evidence>
<feature type="signal peptide" evidence="1">
    <location>
        <begin position="1"/>
        <end position="22"/>
    </location>
</feature>